<protein>
    <recommendedName>
        <fullName evidence="3">EGF-like domain-containing protein</fullName>
    </recommendedName>
</protein>
<evidence type="ECO:0000313" key="1">
    <source>
        <dbReference type="EMBL" id="GMR59566.1"/>
    </source>
</evidence>
<dbReference type="Proteomes" id="UP001328107">
    <property type="component" value="Unassembled WGS sequence"/>
</dbReference>
<dbReference type="AlphaFoldDB" id="A0AAN5IEH4"/>
<keyword evidence="2" id="KW-1185">Reference proteome</keyword>
<gene>
    <name evidence="1" type="ORF">PMAYCL1PPCAC_29761</name>
</gene>
<accession>A0AAN5IEH4</accession>
<organism evidence="1 2">
    <name type="scientific">Pristionchus mayeri</name>
    <dbReference type="NCBI Taxonomy" id="1317129"/>
    <lineage>
        <taxon>Eukaryota</taxon>
        <taxon>Metazoa</taxon>
        <taxon>Ecdysozoa</taxon>
        <taxon>Nematoda</taxon>
        <taxon>Chromadorea</taxon>
        <taxon>Rhabditida</taxon>
        <taxon>Rhabditina</taxon>
        <taxon>Diplogasteromorpha</taxon>
        <taxon>Diplogasteroidea</taxon>
        <taxon>Neodiplogasteridae</taxon>
        <taxon>Pristionchus</taxon>
    </lineage>
</organism>
<sequence>MHRRPSRLFMCLSIQLQGNQLRDSPFSLRWVHESDGSYVASPCQGVDSSAVCTVVDGSKYSCTCSSLYTNSKCDLTIKSEEILIQMFSPMNSTYVVPHVERMSETPVTFTTTFTCQLGSMSEGDRMDLSCKVEDLFQWISYEDELIDMTSVFFILRSLKRVSFALPSTFRITFYKWNDVLLGNFFTFNHRNPSFSYEARRPGEHGCYIHYLFTCTNEFEGLRAALKLVSEYLPYIETAGIKCISMRSSRMSSTRASDSLPNQRGKEYSQSRGRTLFKARALSLVA</sequence>
<reference evidence="2" key="1">
    <citation type="submission" date="2022-10" db="EMBL/GenBank/DDBJ databases">
        <title>Genome assembly of Pristionchus species.</title>
        <authorList>
            <person name="Yoshida K."/>
            <person name="Sommer R.J."/>
        </authorList>
    </citation>
    <scope>NUCLEOTIDE SEQUENCE [LARGE SCALE GENOMIC DNA]</scope>
    <source>
        <strain evidence="2">RS5460</strain>
    </source>
</reference>
<dbReference type="EMBL" id="BTRK01000006">
    <property type="protein sequence ID" value="GMR59566.1"/>
    <property type="molecule type" value="Genomic_DNA"/>
</dbReference>
<evidence type="ECO:0000313" key="2">
    <source>
        <dbReference type="Proteomes" id="UP001328107"/>
    </source>
</evidence>
<name>A0AAN5IEH4_9BILA</name>
<comment type="caution">
    <text evidence="1">The sequence shown here is derived from an EMBL/GenBank/DDBJ whole genome shotgun (WGS) entry which is preliminary data.</text>
</comment>
<evidence type="ECO:0008006" key="3">
    <source>
        <dbReference type="Google" id="ProtNLM"/>
    </source>
</evidence>
<proteinExistence type="predicted"/>